<dbReference type="GO" id="GO:0009229">
    <property type="term" value="P:thiamine diphosphate biosynthetic process"/>
    <property type="evidence" value="ECO:0007669"/>
    <property type="project" value="UniProtKB-UniPathway"/>
</dbReference>
<dbReference type="GO" id="GO:0005829">
    <property type="term" value="C:cytosol"/>
    <property type="evidence" value="ECO:0007669"/>
    <property type="project" value="TreeGrafter"/>
</dbReference>
<comment type="catalytic activity">
    <reaction evidence="8">
        <text>thiamine + H2O = 5-(2-hydroxyethyl)-4-methylthiazole + 4-amino-5-hydroxymethyl-2-methylpyrimidine + H(+)</text>
        <dbReference type="Rhea" id="RHEA:17509"/>
        <dbReference type="ChEBI" id="CHEBI:15377"/>
        <dbReference type="ChEBI" id="CHEBI:15378"/>
        <dbReference type="ChEBI" id="CHEBI:16892"/>
        <dbReference type="ChEBI" id="CHEBI:17957"/>
        <dbReference type="ChEBI" id="CHEBI:18385"/>
        <dbReference type="EC" id="3.5.99.2"/>
    </reaction>
</comment>
<dbReference type="AlphaFoldDB" id="A0A8J6M5K4"/>
<dbReference type="Gene3D" id="1.20.910.10">
    <property type="entry name" value="Heme oxygenase-like"/>
    <property type="match status" value="1"/>
</dbReference>
<evidence type="ECO:0000259" key="9">
    <source>
        <dbReference type="Pfam" id="PF03070"/>
    </source>
</evidence>
<keyword evidence="7" id="KW-0784">Thiamine biosynthesis</keyword>
<organism evidence="10 11">
    <name type="scientific">Flintibacter faecis</name>
    <dbReference type="NCBI Taxonomy" id="2763047"/>
    <lineage>
        <taxon>Bacteria</taxon>
        <taxon>Bacillati</taxon>
        <taxon>Bacillota</taxon>
        <taxon>Clostridia</taxon>
        <taxon>Eubacteriales</taxon>
        <taxon>Flintibacter</taxon>
    </lineage>
</organism>
<evidence type="ECO:0000256" key="6">
    <source>
        <dbReference type="ARBA" id="ARBA00013647"/>
    </source>
</evidence>
<evidence type="ECO:0000256" key="1">
    <source>
        <dbReference type="ARBA" id="ARBA00001881"/>
    </source>
</evidence>
<comment type="subunit">
    <text evidence="4">Homotetramer.</text>
</comment>
<dbReference type="SUPFAM" id="SSF48613">
    <property type="entry name" value="Heme oxygenase-like"/>
    <property type="match status" value="1"/>
</dbReference>
<dbReference type="InterPro" id="IPR027574">
    <property type="entry name" value="Thiaminase_II"/>
</dbReference>
<dbReference type="Proteomes" id="UP000602260">
    <property type="component" value="Unassembled WGS sequence"/>
</dbReference>
<dbReference type="RefSeq" id="WP_186879271.1">
    <property type="nucleotide sequence ID" value="NZ_JACOPN010000012.1"/>
</dbReference>
<evidence type="ECO:0000313" key="11">
    <source>
        <dbReference type="Proteomes" id="UP000602260"/>
    </source>
</evidence>
<evidence type="ECO:0000256" key="8">
    <source>
        <dbReference type="ARBA" id="ARBA00048337"/>
    </source>
</evidence>
<gene>
    <name evidence="10" type="primary">tenA</name>
    <name evidence="10" type="ORF">H8S55_12940</name>
</gene>
<dbReference type="InterPro" id="IPR050967">
    <property type="entry name" value="Thiamine_Salvage_TenA"/>
</dbReference>
<protein>
    <recommendedName>
        <fullName evidence="6">Aminopyrimidine aminohydrolase</fullName>
        <ecNumber evidence="5">3.5.99.2</ecNumber>
    </recommendedName>
</protein>
<dbReference type="PANTHER" id="PTHR43198:SF2">
    <property type="entry name" value="SI:CH1073-67J19.1-RELATED"/>
    <property type="match status" value="1"/>
</dbReference>
<comment type="caution">
    <text evidence="10">The sequence shown here is derived from an EMBL/GenBank/DDBJ whole genome shotgun (WGS) entry which is preliminary data.</text>
</comment>
<proteinExistence type="inferred from homology"/>
<dbReference type="PANTHER" id="PTHR43198">
    <property type="entry name" value="BIFUNCTIONAL TH2 PROTEIN"/>
    <property type="match status" value="1"/>
</dbReference>
<dbReference type="EMBL" id="JACOPN010000012">
    <property type="protein sequence ID" value="MBC5718202.1"/>
    <property type="molecule type" value="Genomic_DNA"/>
</dbReference>
<dbReference type="InterPro" id="IPR004305">
    <property type="entry name" value="Thiaminase-2/PQQC"/>
</dbReference>
<keyword evidence="11" id="KW-1185">Reference proteome</keyword>
<evidence type="ECO:0000256" key="2">
    <source>
        <dbReference type="ARBA" id="ARBA00004948"/>
    </source>
</evidence>
<accession>A0A8J6M5K4</accession>
<dbReference type="GO" id="GO:0050334">
    <property type="term" value="F:thiaminase activity"/>
    <property type="evidence" value="ECO:0007669"/>
    <property type="project" value="UniProtKB-EC"/>
</dbReference>
<dbReference type="InterPro" id="IPR016084">
    <property type="entry name" value="Haem_Oase-like_multi-hlx"/>
</dbReference>
<dbReference type="GO" id="GO:0009228">
    <property type="term" value="P:thiamine biosynthetic process"/>
    <property type="evidence" value="ECO:0007669"/>
    <property type="project" value="UniProtKB-KW"/>
</dbReference>
<evidence type="ECO:0000256" key="4">
    <source>
        <dbReference type="ARBA" id="ARBA00011881"/>
    </source>
</evidence>
<evidence type="ECO:0000256" key="7">
    <source>
        <dbReference type="ARBA" id="ARBA00022977"/>
    </source>
</evidence>
<evidence type="ECO:0000313" key="10">
    <source>
        <dbReference type="EMBL" id="MBC5718202.1"/>
    </source>
</evidence>
<evidence type="ECO:0000256" key="3">
    <source>
        <dbReference type="ARBA" id="ARBA00010264"/>
    </source>
</evidence>
<sequence length="231" mass="27065">MSGENGEKLSRRLYERVQELWPQYLRHPFVTQMAEGTLQVEKFRYYMLQDYLYLRDYVKIFAAIIQKADDFEQIRFLSGEMSDTIGETARTHLPFMKRLGITEEEIRLARPHMDNSAYSHYMLWEAQAGDVLTGLVALLNCSWSYAYVAEEMVKRCPDALCHENYGAWFAGYVSEEYQKTNQALIDQIDRLGASADEERIQRLCGIFETCCRFDLRFWDMVYAMGENGDDP</sequence>
<reference evidence="10" key="1">
    <citation type="submission" date="2020-08" db="EMBL/GenBank/DDBJ databases">
        <title>Genome public.</title>
        <authorList>
            <person name="Liu C."/>
            <person name="Sun Q."/>
        </authorList>
    </citation>
    <scope>NUCLEOTIDE SEQUENCE</scope>
    <source>
        <strain evidence="10">BX5</strain>
    </source>
</reference>
<name>A0A8J6M5K4_9FIRM</name>
<dbReference type="EC" id="3.5.99.2" evidence="5"/>
<evidence type="ECO:0000256" key="5">
    <source>
        <dbReference type="ARBA" id="ARBA00012684"/>
    </source>
</evidence>
<dbReference type="CDD" id="cd19361">
    <property type="entry name" value="TenA_C_HP1287-like"/>
    <property type="match status" value="1"/>
</dbReference>
<dbReference type="Pfam" id="PF03070">
    <property type="entry name" value="TENA_THI-4"/>
    <property type="match status" value="1"/>
</dbReference>
<comment type="pathway">
    <text evidence="2">Cofactor biosynthesis; thiamine diphosphate biosynthesis.</text>
</comment>
<dbReference type="UniPathway" id="UPA00060"/>
<comment type="catalytic activity">
    <reaction evidence="1">
        <text>4-amino-5-aminomethyl-2-methylpyrimidine + H2O = 4-amino-5-hydroxymethyl-2-methylpyrimidine + NH4(+)</text>
        <dbReference type="Rhea" id="RHEA:31799"/>
        <dbReference type="ChEBI" id="CHEBI:15377"/>
        <dbReference type="ChEBI" id="CHEBI:16892"/>
        <dbReference type="ChEBI" id="CHEBI:28938"/>
        <dbReference type="ChEBI" id="CHEBI:63416"/>
        <dbReference type="EC" id="3.5.99.2"/>
    </reaction>
</comment>
<comment type="similarity">
    <text evidence="3">Belongs to the TenA family.</text>
</comment>
<dbReference type="NCBIfam" id="TIGR04306">
    <property type="entry name" value="salvage_TenA"/>
    <property type="match status" value="1"/>
</dbReference>
<feature type="domain" description="Thiaminase-2/PQQC" evidence="9">
    <location>
        <begin position="15"/>
        <end position="223"/>
    </location>
</feature>